<evidence type="ECO:0000313" key="9">
    <source>
        <dbReference type="Proteomes" id="UP000094068"/>
    </source>
</evidence>
<comment type="caution">
    <text evidence="8">The sequence shown here is derived from an EMBL/GenBank/DDBJ whole genome shotgun (WGS) entry which is preliminary data.</text>
</comment>
<dbReference type="SUPFAM" id="SSF55804">
    <property type="entry name" value="Phoshotransferase/anion transport protein"/>
    <property type="match status" value="1"/>
</dbReference>
<proteinExistence type="predicted"/>
<keyword evidence="9" id="KW-1185">Reference proteome</keyword>
<reference evidence="9" key="1">
    <citation type="submission" date="2016-09" db="EMBL/GenBank/DDBJ databases">
        <authorList>
            <person name="Gulvik C.A."/>
        </authorList>
    </citation>
    <scope>NUCLEOTIDE SEQUENCE [LARGE SCALE GENOMIC DNA]</scope>
    <source>
        <strain evidence="9">DSM 23328</strain>
    </source>
</reference>
<dbReference type="SUPFAM" id="SSF63520">
    <property type="entry name" value="PTS-regulatory domain, PRD"/>
    <property type="match status" value="1"/>
</dbReference>
<dbReference type="GO" id="GO:0009401">
    <property type="term" value="P:phosphoenolpyruvate-dependent sugar phosphotransferase system"/>
    <property type="evidence" value="ECO:0007669"/>
    <property type="project" value="InterPro"/>
</dbReference>
<dbReference type="InterPro" id="IPR011608">
    <property type="entry name" value="PRD"/>
</dbReference>
<organism evidence="8 9">
    <name type="scientific">Enterococcus ureasiticus</name>
    <dbReference type="NCBI Taxonomy" id="903984"/>
    <lineage>
        <taxon>Bacteria</taxon>
        <taxon>Bacillati</taxon>
        <taxon>Bacillota</taxon>
        <taxon>Bacilli</taxon>
        <taxon>Lactobacillales</taxon>
        <taxon>Enterococcaceae</taxon>
        <taxon>Enterococcus</taxon>
    </lineage>
</organism>
<dbReference type="InterPro" id="IPR013196">
    <property type="entry name" value="HTH_11"/>
</dbReference>
<dbReference type="AlphaFoldDB" id="A0A1E5GA79"/>
<dbReference type="SUPFAM" id="SSF46785">
    <property type="entry name" value="Winged helix' DNA-binding domain"/>
    <property type="match status" value="1"/>
</dbReference>
<evidence type="ECO:0000256" key="2">
    <source>
        <dbReference type="ARBA" id="ARBA00022737"/>
    </source>
</evidence>
<dbReference type="PROSITE" id="PS51094">
    <property type="entry name" value="PTS_EIIA_TYPE_2"/>
    <property type="match status" value="1"/>
</dbReference>
<dbReference type="Pfam" id="PF00359">
    <property type="entry name" value="PTS_EIIA_2"/>
    <property type="match status" value="1"/>
</dbReference>
<keyword evidence="2" id="KW-0677">Repeat</keyword>
<dbReference type="InterPro" id="IPR016152">
    <property type="entry name" value="PTrfase/Anion_transptr"/>
</dbReference>
<feature type="domain" description="PTS EIIA type-2" evidence="6">
    <location>
        <begin position="498"/>
        <end position="637"/>
    </location>
</feature>
<evidence type="ECO:0000256" key="1">
    <source>
        <dbReference type="ARBA" id="ARBA00022679"/>
    </source>
</evidence>
<dbReference type="InterPro" id="IPR050661">
    <property type="entry name" value="BglG_antiterminators"/>
</dbReference>
<dbReference type="InterPro" id="IPR036390">
    <property type="entry name" value="WH_DNA-bd_sf"/>
</dbReference>
<dbReference type="GO" id="GO:0008982">
    <property type="term" value="F:protein-N(PI)-phosphohistidine-sugar phosphotransferase activity"/>
    <property type="evidence" value="ECO:0007669"/>
    <property type="project" value="InterPro"/>
</dbReference>
<keyword evidence="4" id="KW-0010">Activator</keyword>
<dbReference type="SUPFAM" id="SSF52794">
    <property type="entry name" value="PTS system IIB component-like"/>
    <property type="match status" value="1"/>
</dbReference>
<dbReference type="EMBL" id="MIJZ01000016">
    <property type="protein sequence ID" value="OEG09561.1"/>
    <property type="molecule type" value="Genomic_DNA"/>
</dbReference>
<dbReference type="Gene3D" id="3.40.930.10">
    <property type="entry name" value="Mannitol-specific EII, Chain A"/>
    <property type="match status" value="1"/>
</dbReference>
<keyword evidence="1" id="KW-0808">Transferase</keyword>
<evidence type="ECO:0000256" key="5">
    <source>
        <dbReference type="ARBA" id="ARBA00023163"/>
    </source>
</evidence>
<dbReference type="InterPro" id="IPR002178">
    <property type="entry name" value="PTS_EIIA_type-2_dom"/>
</dbReference>
<dbReference type="Pfam" id="PF00874">
    <property type="entry name" value="PRD"/>
    <property type="match status" value="1"/>
</dbReference>
<dbReference type="InterPro" id="IPR036388">
    <property type="entry name" value="WH-like_DNA-bd_sf"/>
</dbReference>
<dbReference type="PROSITE" id="PS51372">
    <property type="entry name" value="PRD_2"/>
    <property type="match status" value="1"/>
</dbReference>
<dbReference type="GO" id="GO:0006355">
    <property type="term" value="P:regulation of DNA-templated transcription"/>
    <property type="evidence" value="ECO:0007669"/>
    <property type="project" value="InterPro"/>
</dbReference>
<dbReference type="RefSeq" id="WP_069647239.1">
    <property type="nucleotide sequence ID" value="NZ_MIJZ01000016.1"/>
</dbReference>
<evidence type="ECO:0000256" key="4">
    <source>
        <dbReference type="ARBA" id="ARBA00023159"/>
    </source>
</evidence>
<keyword evidence="3" id="KW-0805">Transcription regulation</keyword>
<gene>
    <name evidence="8" type="ORF">BCR21_14535</name>
</gene>
<keyword evidence="5" id="KW-0804">Transcription</keyword>
<name>A0A1E5GA79_9ENTE</name>
<dbReference type="Gene3D" id="1.10.10.10">
    <property type="entry name" value="Winged helix-like DNA-binding domain superfamily/Winged helix DNA-binding domain"/>
    <property type="match status" value="1"/>
</dbReference>
<evidence type="ECO:0000259" key="7">
    <source>
        <dbReference type="PROSITE" id="PS51372"/>
    </source>
</evidence>
<evidence type="ECO:0000313" key="8">
    <source>
        <dbReference type="EMBL" id="OEG09561.1"/>
    </source>
</evidence>
<dbReference type="PANTHER" id="PTHR30185:SF18">
    <property type="entry name" value="TRANSCRIPTIONAL REGULATOR MTLR"/>
    <property type="match status" value="1"/>
</dbReference>
<dbReference type="PANTHER" id="PTHR30185">
    <property type="entry name" value="CRYPTIC BETA-GLUCOSIDE BGL OPERON ANTITERMINATOR"/>
    <property type="match status" value="1"/>
</dbReference>
<protein>
    <submittedName>
        <fullName evidence="8">Uncharacterized protein</fullName>
    </submittedName>
</protein>
<feature type="domain" description="PRD" evidence="7">
    <location>
        <begin position="285"/>
        <end position="392"/>
    </location>
</feature>
<dbReference type="Gene3D" id="3.40.50.2300">
    <property type="match status" value="1"/>
</dbReference>
<dbReference type="Pfam" id="PF08279">
    <property type="entry name" value="HTH_11"/>
    <property type="match status" value="1"/>
</dbReference>
<dbReference type="Pfam" id="PF05043">
    <property type="entry name" value="Mga"/>
    <property type="match status" value="1"/>
</dbReference>
<evidence type="ECO:0000259" key="6">
    <source>
        <dbReference type="PROSITE" id="PS51094"/>
    </source>
</evidence>
<dbReference type="InterPro" id="IPR036095">
    <property type="entry name" value="PTS_EIIB-like_sf"/>
</dbReference>
<dbReference type="InterPro" id="IPR007737">
    <property type="entry name" value="Mga_HTH"/>
</dbReference>
<evidence type="ECO:0000256" key="3">
    <source>
        <dbReference type="ARBA" id="ARBA00023015"/>
    </source>
</evidence>
<dbReference type="Proteomes" id="UP000094068">
    <property type="component" value="Unassembled WGS sequence"/>
</dbReference>
<sequence>MRQDAILQYLYKNNLIISTERLITKFNISSRTLSNDIKLLNDVGQNNGFKIIRVRGKGFQLEINDKQKVERYVEENNPVGLLGGEDPEKRVELICLILLFSEDYLTFKKLSSLVKVSFSTIKSDMKQVELFFQQFQLQLATKAHYGTKIIGMEKNKRQAIMSLVKKRTYMPKIEINQCEFVDHFDEKELRFFVSSKLKEYDLKVNDIIFDDLILNIKIQCLRIIQQHELVSGKEKNYEAHGIYKQITEQVIIYLENNYKIYFSTAENNYLKNLLEEKTGFLKDVDVNKHLEQKIQNALEEIDRKYHTNFQKDDELTNALLSHMAPLMQRLNTNQQLENPIIESIYTRFANVFNVSLDFMSSFNKDLEQEISKDEIGYVAIYFAASLEKESSQIVDNYQKIAVICTTGGGASYLLKVNLQRLFSHSQIETFALNELESIDDSYDLLISTVPTVKKVHSVPLIFVKDVSTQSELYKIEKDLSLLKESKKESLDVHQYVLELFDKRWFSIIDEQISYLDLLKQAGEKLEQANWAKLGFTKSMLKRELMIDTIYHQGISGPHPMEQVAEKEVISVLIPTEKMIYNRKSVRIIFLINIKKNHLNLHKEISRLMIKMMEDPEINEELSRIRTYESFIVYLKKLLKKGFLYE</sequence>
<dbReference type="OrthoDB" id="95158at2"/>
<dbReference type="Gene3D" id="1.10.1790.10">
    <property type="entry name" value="PRD domain"/>
    <property type="match status" value="1"/>
</dbReference>
<accession>A0A1E5GA79</accession>
<dbReference type="InterPro" id="IPR036634">
    <property type="entry name" value="PRD_sf"/>
</dbReference>
<dbReference type="STRING" id="903984.BCR21_14535"/>